<dbReference type="InterPro" id="IPR004482">
    <property type="entry name" value="Mg_chelat-rel"/>
</dbReference>
<dbReference type="Gene3D" id="3.40.50.300">
    <property type="entry name" value="P-loop containing nucleotide triphosphate hydrolases"/>
    <property type="match status" value="1"/>
</dbReference>
<accession>A0A7C2THZ6</accession>
<dbReference type="InterPro" id="IPR000523">
    <property type="entry name" value="Mg_chelatse_chII-like_cat_dom"/>
</dbReference>
<evidence type="ECO:0000256" key="3">
    <source>
        <dbReference type="ARBA" id="ARBA00022840"/>
    </source>
</evidence>
<proteinExistence type="inferred from homology"/>
<dbReference type="PRINTS" id="PR01657">
    <property type="entry name" value="MCMFAMILY"/>
</dbReference>
<comment type="caution">
    <text evidence="5">The sequence shown here is derived from an EMBL/GenBank/DDBJ whole genome shotgun (WGS) entry which is preliminary data.</text>
</comment>
<evidence type="ECO:0000256" key="2">
    <source>
        <dbReference type="ARBA" id="ARBA00022741"/>
    </source>
</evidence>
<dbReference type="Pfam" id="PF13541">
    <property type="entry name" value="ChlI"/>
    <property type="match status" value="1"/>
</dbReference>
<dbReference type="InterPro" id="IPR027417">
    <property type="entry name" value="P-loop_NTPase"/>
</dbReference>
<dbReference type="InterPro" id="IPR014721">
    <property type="entry name" value="Ribsml_uS5_D2-typ_fold_subgr"/>
</dbReference>
<reference evidence="5" key="1">
    <citation type="journal article" date="2020" name="mSystems">
        <title>Genome- and Community-Level Interaction Insights into Carbon Utilization and Element Cycling Functions of Hydrothermarchaeota in Hydrothermal Sediment.</title>
        <authorList>
            <person name="Zhou Z."/>
            <person name="Liu Y."/>
            <person name="Xu W."/>
            <person name="Pan J."/>
            <person name="Luo Z.H."/>
            <person name="Li M."/>
        </authorList>
    </citation>
    <scope>NUCLEOTIDE SEQUENCE [LARGE SCALE GENOMIC DNA]</scope>
    <source>
        <strain evidence="5">SpSt-1224</strain>
    </source>
</reference>
<dbReference type="GO" id="GO:0003677">
    <property type="term" value="F:DNA binding"/>
    <property type="evidence" value="ECO:0007669"/>
    <property type="project" value="InterPro"/>
</dbReference>
<keyword evidence="3 5" id="KW-0067">ATP-binding</keyword>
<gene>
    <name evidence="5" type="ORF">ENN98_05780</name>
</gene>
<dbReference type="InterPro" id="IPR045006">
    <property type="entry name" value="CHLI-like"/>
</dbReference>
<dbReference type="NCBIfam" id="TIGR00368">
    <property type="entry name" value="YifB family Mg chelatase-like AAA ATPase"/>
    <property type="match status" value="1"/>
</dbReference>
<dbReference type="AlphaFoldDB" id="A0A7C2THZ6"/>
<dbReference type="InterPro" id="IPR003593">
    <property type="entry name" value="AAA+_ATPase"/>
</dbReference>
<protein>
    <submittedName>
        <fullName evidence="5">ATP-binding protein</fullName>
    </submittedName>
</protein>
<dbReference type="CDD" id="cd00009">
    <property type="entry name" value="AAA"/>
    <property type="match status" value="1"/>
</dbReference>
<evidence type="ECO:0000256" key="1">
    <source>
        <dbReference type="ARBA" id="ARBA00006354"/>
    </source>
</evidence>
<evidence type="ECO:0000259" key="4">
    <source>
        <dbReference type="SMART" id="SM00382"/>
    </source>
</evidence>
<dbReference type="InterPro" id="IPR001208">
    <property type="entry name" value="MCM_dom"/>
</dbReference>
<dbReference type="Proteomes" id="UP000885986">
    <property type="component" value="Unassembled WGS sequence"/>
</dbReference>
<dbReference type="InterPro" id="IPR020568">
    <property type="entry name" value="Ribosomal_Su5_D2-typ_SF"/>
</dbReference>
<dbReference type="SUPFAM" id="SSF54211">
    <property type="entry name" value="Ribosomal protein S5 domain 2-like"/>
    <property type="match status" value="1"/>
</dbReference>
<organism evidence="5">
    <name type="scientific">Desulfurivibrio alkaliphilus</name>
    <dbReference type="NCBI Taxonomy" id="427923"/>
    <lineage>
        <taxon>Bacteria</taxon>
        <taxon>Pseudomonadati</taxon>
        <taxon>Thermodesulfobacteriota</taxon>
        <taxon>Desulfobulbia</taxon>
        <taxon>Desulfobulbales</taxon>
        <taxon>Desulfobulbaceae</taxon>
        <taxon>Desulfurivibrio</taxon>
    </lineage>
</organism>
<dbReference type="GO" id="GO:0005524">
    <property type="term" value="F:ATP binding"/>
    <property type="evidence" value="ECO:0007669"/>
    <property type="project" value="UniProtKB-KW"/>
</dbReference>
<dbReference type="PANTHER" id="PTHR32039">
    <property type="entry name" value="MAGNESIUM-CHELATASE SUBUNIT CHLI"/>
    <property type="match status" value="1"/>
</dbReference>
<feature type="domain" description="AAA+ ATPase" evidence="4">
    <location>
        <begin position="214"/>
        <end position="399"/>
    </location>
</feature>
<dbReference type="SUPFAM" id="SSF52540">
    <property type="entry name" value="P-loop containing nucleoside triphosphate hydrolases"/>
    <property type="match status" value="1"/>
</dbReference>
<dbReference type="SMART" id="SM00382">
    <property type="entry name" value="AAA"/>
    <property type="match status" value="1"/>
</dbReference>
<name>A0A7C2THZ6_9BACT</name>
<dbReference type="Pfam" id="PF01078">
    <property type="entry name" value="Mg_chelatase"/>
    <property type="match status" value="1"/>
</dbReference>
<dbReference type="Gene3D" id="3.30.230.10">
    <property type="match status" value="1"/>
</dbReference>
<dbReference type="Pfam" id="PF13335">
    <property type="entry name" value="Mg_chelatase_C"/>
    <property type="match status" value="1"/>
</dbReference>
<comment type="similarity">
    <text evidence="1">Belongs to the Mg-chelatase subunits D/I family. ComM subfamily.</text>
</comment>
<keyword evidence="2" id="KW-0547">Nucleotide-binding</keyword>
<dbReference type="PANTHER" id="PTHR32039:SF7">
    <property type="entry name" value="COMPETENCE PROTEIN COMM"/>
    <property type="match status" value="1"/>
</dbReference>
<sequence>MLARVKSGAVVGVEGLLVDVEVDIAKGLPVFTTVGLAEGAVRESKERVRAAIRNSGYEFPNRRITINLAPADLKKAGTGYDLPIAVGILAAAELISPTQIAPWCLIGELSLDGTLRPTPGVLPMVLAARQAGVATVMVPRANAAEAMMVAGIKLAAVSSLGEAVDILRGLREPELPPPPEPESPGAERPDYEVDFAEVRGQEYVKRALEIAAAGQHNILLQGPPGTGKTMLARRLPTIMPELSFEEALETTRIYSVAGELDPGFGLLRRRPFRAPHHTISDAGLIGGGGQWPRPGQVSLAHKGVLFLDELPEFRKNVLESLRQPLEDGRVTIARSRQSLIFPADFMLVAALNPCPCGHYPGNEQHECHCTPAQIQRYRHRLSGPLLDRIDLYLEVTPVKFQEITDHAPGESSATIRKRVEAAHAIQRRRFSRRKTAFHNSRMTPRDLERHCRVDPAAHRLLEEAVRRFGLSARAYHRILKIARTIADLAGTADLATAHVAEAVQYRRLEFKK</sequence>
<evidence type="ECO:0000313" key="5">
    <source>
        <dbReference type="EMBL" id="HET98187.1"/>
    </source>
</evidence>
<dbReference type="InterPro" id="IPR025158">
    <property type="entry name" value="Mg_chelat-rel_C"/>
</dbReference>
<dbReference type="EMBL" id="DSDS01000134">
    <property type="protein sequence ID" value="HET98187.1"/>
    <property type="molecule type" value="Genomic_DNA"/>
</dbReference>